<keyword evidence="8" id="KW-0496">Mitochondrion</keyword>
<evidence type="ECO:0000259" key="10">
    <source>
        <dbReference type="Pfam" id="PF00676"/>
    </source>
</evidence>
<dbReference type="GO" id="GO:0046872">
    <property type="term" value="F:metal ion binding"/>
    <property type="evidence" value="ECO:0007669"/>
    <property type="project" value="UniProtKB-KW"/>
</dbReference>
<dbReference type="PANTHER" id="PTHR43380">
    <property type="entry name" value="2-OXOISOVALERATE DEHYDROGENASE SUBUNIT ALPHA, MITOCHONDRIAL"/>
    <property type="match status" value="1"/>
</dbReference>
<feature type="domain" description="Dehydrogenase E1 component" evidence="10">
    <location>
        <begin position="102"/>
        <end position="399"/>
    </location>
</feature>
<dbReference type="SUPFAM" id="SSF52518">
    <property type="entry name" value="Thiamin diphosphate-binding fold (THDP-binding)"/>
    <property type="match status" value="1"/>
</dbReference>
<dbReference type="GO" id="GO:0003863">
    <property type="term" value="F:branched-chain 2-oxo acid dehydrogenase activity"/>
    <property type="evidence" value="ECO:0007669"/>
    <property type="project" value="UniProtKB-EC"/>
</dbReference>
<comment type="catalytic activity">
    <reaction evidence="9">
        <text>N(6)-[(R)-lipoyl]-L-lysyl-[protein] + 3-methyl-2-oxobutanoate + H(+) = N(6)-[(R)-S(8)-2-methylpropanoyldihydrolipoyl]-L-lysyl-[protein] + CO2</text>
        <dbReference type="Rhea" id="RHEA:13457"/>
        <dbReference type="Rhea" id="RHEA-COMP:10474"/>
        <dbReference type="Rhea" id="RHEA-COMP:10497"/>
        <dbReference type="ChEBI" id="CHEBI:11851"/>
        <dbReference type="ChEBI" id="CHEBI:15378"/>
        <dbReference type="ChEBI" id="CHEBI:16526"/>
        <dbReference type="ChEBI" id="CHEBI:83099"/>
        <dbReference type="ChEBI" id="CHEBI:83142"/>
        <dbReference type="EC" id="1.2.4.4"/>
    </reaction>
</comment>
<reference evidence="11" key="2">
    <citation type="submission" date="2018-02" db="UniProtKB">
        <authorList>
            <consortium name="EnsemblMetazoa"/>
        </authorList>
    </citation>
    <scope>IDENTIFICATION</scope>
</reference>
<comment type="cofactor">
    <cofactor evidence="1 9">
        <name>thiamine diphosphate</name>
        <dbReference type="ChEBI" id="CHEBI:58937"/>
    </cofactor>
</comment>
<dbReference type="InterPro" id="IPR001017">
    <property type="entry name" value="DH_E1"/>
</dbReference>
<evidence type="ECO:0000313" key="12">
    <source>
        <dbReference type="Proteomes" id="UP000024404"/>
    </source>
</evidence>
<reference evidence="12" key="1">
    <citation type="submission" date="2013-10" db="EMBL/GenBank/DDBJ databases">
        <title>Genome sequencing of Onchocerca volvulus.</title>
        <authorList>
            <person name="Cotton J."/>
            <person name="Tsai J."/>
            <person name="Stanley E."/>
            <person name="Tracey A."/>
            <person name="Holroyd N."/>
            <person name="Lustigman S."/>
            <person name="Berriman M."/>
        </authorList>
    </citation>
    <scope>NUCLEOTIDE SEQUENCE</scope>
</reference>
<evidence type="ECO:0000256" key="6">
    <source>
        <dbReference type="ARBA" id="ARBA00022958"/>
    </source>
</evidence>
<dbReference type="STRING" id="6282.A0A2K6WLC1"/>
<comment type="similarity">
    <text evidence="3 9">Belongs to the BCKDHA family.</text>
</comment>
<evidence type="ECO:0000313" key="11">
    <source>
        <dbReference type="EnsemblMetazoa" id="OVOC9485.1"/>
    </source>
</evidence>
<dbReference type="Proteomes" id="UP000024404">
    <property type="component" value="Unassembled WGS sequence"/>
</dbReference>
<dbReference type="InterPro" id="IPR029061">
    <property type="entry name" value="THDP-binding"/>
</dbReference>
<keyword evidence="6" id="KW-0630">Potassium</keyword>
<dbReference type="EMBL" id="CMVM020000279">
    <property type="status" value="NOT_ANNOTATED_CDS"/>
    <property type="molecule type" value="Genomic_DNA"/>
</dbReference>
<dbReference type="GO" id="GO:0005759">
    <property type="term" value="C:mitochondrial matrix"/>
    <property type="evidence" value="ECO:0007669"/>
    <property type="project" value="UniProtKB-SubCell"/>
</dbReference>
<evidence type="ECO:0000256" key="2">
    <source>
        <dbReference type="ARBA" id="ARBA00004305"/>
    </source>
</evidence>
<organism evidence="11 12">
    <name type="scientific">Onchocerca volvulus</name>
    <dbReference type="NCBI Taxonomy" id="6282"/>
    <lineage>
        <taxon>Eukaryota</taxon>
        <taxon>Metazoa</taxon>
        <taxon>Ecdysozoa</taxon>
        <taxon>Nematoda</taxon>
        <taxon>Chromadorea</taxon>
        <taxon>Rhabditida</taxon>
        <taxon>Spirurina</taxon>
        <taxon>Spiruromorpha</taxon>
        <taxon>Filarioidea</taxon>
        <taxon>Onchocercidae</taxon>
        <taxon>Onchocerca</taxon>
    </lineage>
</organism>
<sequence length="440" mass="50178">MFSQFRRSFIPTCSQLSSMILSENSAFMTVGYCNMASDFRINEFTDKYLNRRKAEFTEKLEIFSPFQQATIPIYRVTNSEGQFIDPNYDFDFSKEMAVKMYKYMVTIHEMDKILYDSQRQGRISFYLTNTGEEAAQIGSAAGIHDDDLMYGQYREAGSLLYRGFSIEKFMHQCYGNAKDIGGGKQMPIHYGSSEHHFVTISSPLATQLPQAVGSAYAFKREKNGRIVLVYFGEGAASEGDAHAAMNMASTLKCPVIFFCRNNGYAISTPTTEQYGGDGIGGKGIGYGIHVIRVDGNDLIAVYNATKAAREIAEQNEPVLIEAMTYRLGHHSTSDDSSAYRHSEEVNTWHQKDNPIVRFRIILENKGWWSNEEDITYQKNIRKEVMEAFLNAEKVPKPNILSMFDDVYKEMPKILQEQRDELVEHLNKYGKYYPMKNFEGS</sequence>
<dbReference type="FunFam" id="3.40.50.970:FF:000015">
    <property type="entry name" value="2-oxoisovalerate dehydrogenase subunit alpha"/>
    <property type="match status" value="1"/>
</dbReference>
<evidence type="ECO:0000256" key="8">
    <source>
        <dbReference type="ARBA" id="ARBA00023128"/>
    </source>
</evidence>
<dbReference type="EnsemblMetazoa" id="OVOC9485.1">
    <property type="protein sequence ID" value="OVOC9485.1"/>
    <property type="gene ID" value="WBGene00246294"/>
</dbReference>
<accession>A0A2K6WLC1</accession>
<dbReference type="PANTHER" id="PTHR43380:SF1">
    <property type="entry name" value="2-OXOISOVALERATE DEHYDROGENASE SUBUNIT ALPHA, MITOCHONDRIAL"/>
    <property type="match status" value="1"/>
</dbReference>
<keyword evidence="4" id="KW-0479">Metal-binding</keyword>
<dbReference type="GO" id="GO:0009083">
    <property type="term" value="P:branched-chain amino acid catabolic process"/>
    <property type="evidence" value="ECO:0007669"/>
    <property type="project" value="TreeGrafter"/>
</dbReference>
<keyword evidence="7 9" id="KW-0560">Oxidoreductase</keyword>
<keyword evidence="12" id="KW-1185">Reference proteome</keyword>
<evidence type="ECO:0000256" key="5">
    <source>
        <dbReference type="ARBA" id="ARBA00022946"/>
    </source>
</evidence>
<dbReference type="AlphaFoldDB" id="A0A2K6WLC1"/>
<dbReference type="Pfam" id="PF00676">
    <property type="entry name" value="E1_dh"/>
    <property type="match status" value="1"/>
</dbReference>
<evidence type="ECO:0000256" key="4">
    <source>
        <dbReference type="ARBA" id="ARBA00022723"/>
    </source>
</evidence>
<dbReference type="OMA" id="GMFRGVN"/>
<dbReference type="Gene3D" id="3.40.50.970">
    <property type="match status" value="1"/>
</dbReference>
<evidence type="ECO:0000256" key="7">
    <source>
        <dbReference type="ARBA" id="ARBA00023002"/>
    </source>
</evidence>
<proteinExistence type="inferred from homology"/>
<comment type="subcellular location">
    <subcellularLocation>
        <location evidence="2">Mitochondrion matrix</location>
    </subcellularLocation>
</comment>
<keyword evidence="9" id="KW-0786">Thiamine pyrophosphate</keyword>
<keyword evidence="5" id="KW-0809">Transit peptide</keyword>
<protein>
    <recommendedName>
        <fullName evidence="9">2-oxoisovalerate dehydrogenase subunit alpha</fullName>
        <ecNumber evidence="9">1.2.4.4</ecNumber>
    </recommendedName>
    <alternativeName>
        <fullName evidence="9">Branched-chain alpha-keto acid dehydrogenase E1 component alpha chain</fullName>
    </alternativeName>
</protein>
<dbReference type="EC" id="1.2.4.4" evidence="9"/>
<comment type="function">
    <text evidence="9">The branched-chain alpha-keto dehydrogenase complex catalyzes the overall conversion of alpha-keto acids to acyl-CoA and CO(2). It contains multiple copies of three enzymatic components: branched-chain alpha-keto acid decarboxylase (E1), lipoamide acyltransferase (E2) and lipoamide dehydrogenase (E3).</text>
</comment>
<name>A0A2K6WLC1_ONCVO</name>
<dbReference type="InterPro" id="IPR050771">
    <property type="entry name" value="Alpha-ketoacid_DH_E1_comp"/>
</dbReference>
<evidence type="ECO:0000256" key="1">
    <source>
        <dbReference type="ARBA" id="ARBA00001964"/>
    </source>
</evidence>
<evidence type="ECO:0000256" key="3">
    <source>
        <dbReference type="ARBA" id="ARBA00008646"/>
    </source>
</evidence>
<dbReference type="CDD" id="cd02000">
    <property type="entry name" value="TPP_E1_PDC_ADC_BCADC"/>
    <property type="match status" value="1"/>
</dbReference>
<evidence type="ECO:0000256" key="9">
    <source>
        <dbReference type="RuleBase" id="RU365014"/>
    </source>
</evidence>